<keyword evidence="2" id="KW-1185">Reference proteome</keyword>
<proteinExistence type="predicted"/>
<evidence type="ECO:0000313" key="2">
    <source>
        <dbReference type="Proteomes" id="UP000887013"/>
    </source>
</evidence>
<sequence length="121" mass="14278">MKAEYKVYGAKQGANSKARRWRRDTIRTYGNFVVIGSKTQYSYIDTLKEKFFLSAEKLDITETYKFEQNNIPKHLTLNTLLCMLYNCPKVIKTAAQSLDLNPIEHLWSYVENRLFKRQFPS</sequence>
<organism evidence="1 2">
    <name type="scientific">Nephila pilipes</name>
    <name type="common">Giant wood spider</name>
    <name type="synonym">Nephila maculata</name>
    <dbReference type="NCBI Taxonomy" id="299642"/>
    <lineage>
        <taxon>Eukaryota</taxon>
        <taxon>Metazoa</taxon>
        <taxon>Ecdysozoa</taxon>
        <taxon>Arthropoda</taxon>
        <taxon>Chelicerata</taxon>
        <taxon>Arachnida</taxon>
        <taxon>Araneae</taxon>
        <taxon>Araneomorphae</taxon>
        <taxon>Entelegynae</taxon>
        <taxon>Araneoidea</taxon>
        <taxon>Nephilidae</taxon>
        <taxon>Nephila</taxon>
    </lineage>
</organism>
<dbReference type="AlphaFoldDB" id="A0A8X6PR53"/>
<dbReference type="Gene3D" id="3.30.420.10">
    <property type="entry name" value="Ribonuclease H-like superfamily/Ribonuclease H"/>
    <property type="match status" value="1"/>
</dbReference>
<evidence type="ECO:0000313" key="1">
    <source>
        <dbReference type="EMBL" id="GFT76926.1"/>
    </source>
</evidence>
<dbReference type="InterPro" id="IPR036397">
    <property type="entry name" value="RNaseH_sf"/>
</dbReference>
<comment type="caution">
    <text evidence="1">The sequence shown here is derived from an EMBL/GenBank/DDBJ whole genome shotgun (WGS) entry which is preliminary data.</text>
</comment>
<dbReference type="EMBL" id="BMAW01071196">
    <property type="protein sequence ID" value="GFT76926.1"/>
    <property type="molecule type" value="Genomic_DNA"/>
</dbReference>
<reference evidence="1" key="1">
    <citation type="submission" date="2020-08" db="EMBL/GenBank/DDBJ databases">
        <title>Multicomponent nature underlies the extraordinary mechanical properties of spider dragline silk.</title>
        <authorList>
            <person name="Kono N."/>
            <person name="Nakamura H."/>
            <person name="Mori M."/>
            <person name="Yoshida Y."/>
            <person name="Ohtoshi R."/>
            <person name="Malay A.D."/>
            <person name="Moran D.A.P."/>
            <person name="Tomita M."/>
            <person name="Numata K."/>
            <person name="Arakawa K."/>
        </authorList>
    </citation>
    <scope>NUCLEOTIDE SEQUENCE</scope>
</reference>
<dbReference type="GO" id="GO:0003676">
    <property type="term" value="F:nucleic acid binding"/>
    <property type="evidence" value="ECO:0007669"/>
    <property type="project" value="InterPro"/>
</dbReference>
<dbReference type="OrthoDB" id="4843387at2759"/>
<gene>
    <name evidence="1" type="ORF">NPIL_204231</name>
</gene>
<dbReference type="Proteomes" id="UP000887013">
    <property type="component" value="Unassembled WGS sequence"/>
</dbReference>
<name>A0A8X6PR53_NEPPI</name>
<protein>
    <submittedName>
        <fullName evidence="1">Uncharacterized protein</fullName>
    </submittedName>
</protein>
<accession>A0A8X6PR53</accession>